<feature type="signal peptide" evidence="2">
    <location>
        <begin position="1"/>
        <end position="27"/>
    </location>
</feature>
<evidence type="ECO:0000256" key="2">
    <source>
        <dbReference type="SAM" id="SignalP"/>
    </source>
</evidence>
<name>A0ABQ5SZ86_9ACTN</name>
<dbReference type="RefSeq" id="WP_189117622.1">
    <property type="nucleotide sequence ID" value="NZ_BMRK01000003.1"/>
</dbReference>
<dbReference type="Proteomes" id="UP001142292">
    <property type="component" value="Unassembled WGS sequence"/>
</dbReference>
<reference evidence="3" key="1">
    <citation type="journal article" date="2014" name="Int. J. Syst. Evol. Microbiol.">
        <title>Complete genome of a new Firmicutes species belonging to the dominant human colonic microbiota ('Ruminococcus bicirculans') reveals two chromosomes and a selective capacity to utilize plant glucans.</title>
        <authorList>
            <consortium name="NISC Comparative Sequencing Program"/>
            <person name="Wegmann U."/>
            <person name="Louis P."/>
            <person name="Goesmann A."/>
            <person name="Henrissat B."/>
            <person name="Duncan S.H."/>
            <person name="Flint H.J."/>
        </authorList>
    </citation>
    <scope>NUCLEOTIDE SEQUENCE</scope>
    <source>
        <strain evidence="3">VKM Ac-1246</strain>
    </source>
</reference>
<feature type="region of interest" description="Disordered" evidence="1">
    <location>
        <begin position="269"/>
        <end position="291"/>
    </location>
</feature>
<keyword evidence="2" id="KW-0732">Signal</keyword>
<protein>
    <submittedName>
        <fullName evidence="3">Uncharacterized protein</fullName>
    </submittedName>
</protein>
<feature type="chain" id="PRO_5046615034" evidence="2">
    <location>
        <begin position="28"/>
        <end position="516"/>
    </location>
</feature>
<gene>
    <name evidence="3" type="ORF">GCM10017579_31920</name>
</gene>
<dbReference type="EMBL" id="BSEL01000005">
    <property type="protein sequence ID" value="GLJ69156.1"/>
    <property type="molecule type" value="Genomic_DNA"/>
</dbReference>
<dbReference type="PROSITE" id="PS51318">
    <property type="entry name" value="TAT"/>
    <property type="match status" value="1"/>
</dbReference>
<comment type="caution">
    <text evidence="3">The sequence shown here is derived from an EMBL/GenBank/DDBJ whole genome shotgun (WGS) entry which is preliminary data.</text>
</comment>
<evidence type="ECO:0000256" key="1">
    <source>
        <dbReference type="SAM" id="MobiDB-lite"/>
    </source>
</evidence>
<reference evidence="3" key="2">
    <citation type="submission" date="2023-01" db="EMBL/GenBank/DDBJ databases">
        <authorList>
            <person name="Sun Q."/>
            <person name="Evtushenko L."/>
        </authorList>
    </citation>
    <scope>NUCLEOTIDE SEQUENCE</scope>
    <source>
        <strain evidence="3">VKM Ac-1246</strain>
    </source>
</reference>
<organism evidence="3 4">
    <name type="scientific">Nocardioides luteus</name>
    <dbReference type="NCBI Taxonomy" id="1844"/>
    <lineage>
        <taxon>Bacteria</taxon>
        <taxon>Bacillati</taxon>
        <taxon>Actinomycetota</taxon>
        <taxon>Actinomycetes</taxon>
        <taxon>Propionibacteriales</taxon>
        <taxon>Nocardioidaceae</taxon>
        <taxon>Nocardioides</taxon>
    </lineage>
</organism>
<evidence type="ECO:0000313" key="3">
    <source>
        <dbReference type="EMBL" id="GLJ69156.1"/>
    </source>
</evidence>
<sequence>MITSRRRLRLGAATAVALLATLAPVTAASATTDTTAPKISTTAIKQWLGPGDMKWRGAFWSANPAYSWSSSDNVGVASHEVQTWIGSGKGSRLGASTWSSTAKYAKTYAGSRRSVHVEVGEGEQACQRVRATDAAGNRSAWSGWRCTYAPFGEDTVDGAWDPSAFSFKLRKTGTANDRISTVPVKATGVRIRVATGPSRGKAKIHIGSTYLGTVSATAKRSGSKYVTLRRSSTLTGRIKVRGISNTPKSFLVTGLWALRSTSKLSSATIGHPATPAEYSEPGLPAPVASSDTTKPRITKFAFAPAWPSKRAGNGMYRATASWSAADNVKVTGYLYQEKRAAGGTSHFGASTTYTTQTTQTRWPDYDGDTICLRARARDAAGNLSSWTGWKCSVAPITVLGGNWASGGFPSIAGSAWVYAAVSPRTSDQTIDRFAAKALRLKVRTGPTRGKAKIYVGGTHFGTVNTYAKKNGSKWVVVRHKREVRGRIRVVAKTKKVYVGPVYVIKDVSKAVRTEIG</sequence>
<accession>A0ABQ5SZ86</accession>
<keyword evidence="4" id="KW-1185">Reference proteome</keyword>
<evidence type="ECO:0000313" key="4">
    <source>
        <dbReference type="Proteomes" id="UP001142292"/>
    </source>
</evidence>
<dbReference type="InterPro" id="IPR006311">
    <property type="entry name" value="TAT_signal"/>
</dbReference>
<proteinExistence type="predicted"/>